<feature type="region of interest" description="Disordered" evidence="1">
    <location>
        <begin position="1"/>
        <end position="24"/>
    </location>
</feature>
<proteinExistence type="predicted"/>
<evidence type="ECO:0000313" key="3">
    <source>
        <dbReference type="Proteomes" id="UP000265361"/>
    </source>
</evidence>
<dbReference type="Proteomes" id="UP000265361">
    <property type="component" value="Unassembled WGS sequence"/>
</dbReference>
<gene>
    <name evidence="2" type="ORF">DZF97_12345</name>
</gene>
<evidence type="ECO:0000313" key="2">
    <source>
        <dbReference type="EMBL" id="RIJ06454.1"/>
    </source>
</evidence>
<sequence length="39" mass="3997">MTAVRTAAPAARASRARRVSPETRRAGVGLALALPPALL</sequence>
<protein>
    <submittedName>
        <fullName evidence="2">Sugar ABC transporter permease</fullName>
    </submittedName>
</protein>
<name>A0A399PJ24_9MICO</name>
<dbReference type="EMBL" id="QWED01000441">
    <property type="protein sequence ID" value="RIJ06454.1"/>
    <property type="molecule type" value="Genomic_DNA"/>
</dbReference>
<evidence type="ECO:0000256" key="1">
    <source>
        <dbReference type="SAM" id="MobiDB-lite"/>
    </source>
</evidence>
<comment type="caution">
    <text evidence="2">The sequence shown here is derived from an EMBL/GenBank/DDBJ whole genome shotgun (WGS) entry which is preliminary data.</text>
</comment>
<accession>A0A399PJ24</accession>
<feature type="non-terminal residue" evidence="2">
    <location>
        <position position="39"/>
    </location>
</feature>
<reference evidence="2 3" key="1">
    <citation type="submission" date="2018-08" db="EMBL/GenBank/DDBJ databases">
        <title>Genome Sequence of Clavibacter michiganensis Subspecies type strains, and the Atypical Peach-Colored Strains Isolated from Tomato.</title>
        <authorList>
            <person name="Osdaghi E."/>
            <person name="Portier P."/>
            <person name="Briand M."/>
            <person name="Jacques M.-A."/>
        </authorList>
    </citation>
    <scope>NUCLEOTIDE SEQUENCE [LARGE SCALE GENOMIC DNA]</scope>
    <source>
        <strain evidence="2 3">CFBP 7577</strain>
    </source>
</reference>
<feature type="compositionally biased region" description="Low complexity" evidence="1">
    <location>
        <begin position="1"/>
        <end position="13"/>
    </location>
</feature>
<dbReference type="AlphaFoldDB" id="A0A399PJ24"/>
<organism evidence="2 3">
    <name type="scientific">Clavibacter nebraskensis</name>
    <dbReference type="NCBI Taxonomy" id="31963"/>
    <lineage>
        <taxon>Bacteria</taxon>
        <taxon>Bacillati</taxon>
        <taxon>Actinomycetota</taxon>
        <taxon>Actinomycetes</taxon>
        <taxon>Micrococcales</taxon>
        <taxon>Microbacteriaceae</taxon>
        <taxon>Clavibacter</taxon>
    </lineage>
</organism>